<dbReference type="EMBL" id="CABFNS010000722">
    <property type="protein sequence ID" value="VUC24646.1"/>
    <property type="molecule type" value="Genomic_DNA"/>
</dbReference>
<gene>
    <name evidence="1" type="ORF">CLO192961_LOCUS147953</name>
</gene>
<keyword evidence="2" id="KW-1185">Reference proteome</keyword>
<sequence>MPSKITKPFRRDAAKRRRAARRAAVVEANVTKCLEDDELSSDSRAQGELLLKRAKYVENLGRKNCKKLETDSRRYVKAVDRAAALRASEANVRDLEAREADHDFKFESGDAMALALKTLGATESQHVTDDQPYRGMVREPSRASSHLCVDWKKLTEATEARIEKIQKSEADGAYTAEQAKEFVSAINFRLKKMVVPGQHDEVEPTAKAKSDSVRAHARALSQAEVNIPPASDFPSPYFEGKWDDFKDTAKPFSNL</sequence>
<accession>A0ABY6U0U0</accession>
<evidence type="ECO:0000313" key="2">
    <source>
        <dbReference type="Proteomes" id="UP000766486"/>
    </source>
</evidence>
<protein>
    <submittedName>
        <fullName evidence="1">Uncharacterized protein</fullName>
    </submittedName>
</protein>
<organism evidence="1 2">
    <name type="scientific">Bionectria ochroleuca</name>
    <name type="common">Gliocladium roseum</name>
    <dbReference type="NCBI Taxonomy" id="29856"/>
    <lineage>
        <taxon>Eukaryota</taxon>
        <taxon>Fungi</taxon>
        <taxon>Dikarya</taxon>
        <taxon>Ascomycota</taxon>
        <taxon>Pezizomycotina</taxon>
        <taxon>Sordariomycetes</taxon>
        <taxon>Hypocreomycetidae</taxon>
        <taxon>Hypocreales</taxon>
        <taxon>Bionectriaceae</taxon>
        <taxon>Clonostachys</taxon>
    </lineage>
</organism>
<name>A0ABY6U0U0_BIOOC</name>
<reference evidence="1 2" key="1">
    <citation type="submission" date="2019-06" db="EMBL/GenBank/DDBJ databases">
        <authorList>
            <person name="Broberg M."/>
        </authorList>
    </citation>
    <scope>NUCLEOTIDE SEQUENCE [LARGE SCALE GENOMIC DNA]</scope>
</reference>
<dbReference type="Proteomes" id="UP000766486">
    <property type="component" value="Unassembled WGS sequence"/>
</dbReference>
<comment type="caution">
    <text evidence="1">The sequence shown here is derived from an EMBL/GenBank/DDBJ whole genome shotgun (WGS) entry which is preliminary data.</text>
</comment>
<evidence type="ECO:0000313" key="1">
    <source>
        <dbReference type="EMBL" id="VUC24646.1"/>
    </source>
</evidence>
<proteinExistence type="predicted"/>